<keyword evidence="2" id="KW-0067">ATP-binding</keyword>
<dbReference type="AlphaFoldDB" id="A0CRF2"/>
<evidence type="ECO:0000256" key="1">
    <source>
        <dbReference type="ARBA" id="ARBA00022741"/>
    </source>
</evidence>
<dbReference type="GeneID" id="5026551"/>
<proteinExistence type="predicted"/>
<dbReference type="PANTHER" id="PTHR20873">
    <property type="entry name" value="L-SERYL-TRNA(SEC) KINASE"/>
    <property type="match status" value="1"/>
</dbReference>
<dbReference type="GO" id="GO:0005524">
    <property type="term" value="F:ATP binding"/>
    <property type="evidence" value="ECO:0007669"/>
    <property type="project" value="UniProtKB-KW"/>
</dbReference>
<gene>
    <name evidence="3" type="ORF">GSPATT00009684001</name>
</gene>
<dbReference type="RefSeq" id="XP_001440766.1">
    <property type="nucleotide sequence ID" value="XM_001440729.1"/>
</dbReference>
<keyword evidence="4" id="KW-1185">Reference proteome</keyword>
<dbReference type="OrthoDB" id="3231855at2759"/>
<reference evidence="3 4" key="1">
    <citation type="journal article" date="2006" name="Nature">
        <title>Global trends of whole-genome duplications revealed by the ciliate Paramecium tetraurelia.</title>
        <authorList>
            <consortium name="Genoscope"/>
            <person name="Aury J.-M."/>
            <person name="Jaillon O."/>
            <person name="Duret L."/>
            <person name="Noel B."/>
            <person name="Jubin C."/>
            <person name="Porcel B.M."/>
            <person name="Segurens B."/>
            <person name="Daubin V."/>
            <person name="Anthouard V."/>
            <person name="Aiach N."/>
            <person name="Arnaiz O."/>
            <person name="Billaut A."/>
            <person name="Beisson J."/>
            <person name="Blanc I."/>
            <person name="Bouhouche K."/>
            <person name="Camara F."/>
            <person name="Duharcourt S."/>
            <person name="Guigo R."/>
            <person name="Gogendeau D."/>
            <person name="Katinka M."/>
            <person name="Keller A.-M."/>
            <person name="Kissmehl R."/>
            <person name="Klotz C."/>
            <person name="Koll F."/>
            <person name="Le Moue A."/>
            <person name="Lepere C."/>
            <person name="Malinsky S."/>
            <person name="Nowacki M."/>
            <person name="Nowak J.K."/>
            <person name="Plattner H."/>
            <person name="Poulain J."/>
            <person name="Ruiz F."/>
            <person name="Serrano V."/>
            <person name="Zagulski M."/>
            <person name="Dessen P."/>
            <person name="Betermier M."/>
            <person name="Weissenbach J."/>
            <person name="Scarpelli C."/>
            <person name="Schachter V."/>
            <person name="Sperling L."/>
            <person name="Meyer E."/>
            <person name="Cohen J."/>
            <person name="Wincker P."/>
        </authorList>
    </citation>
    <scope>NUCLEOTIDE SEQUENCE [LARGE SCALE GENOMIC DNA]</scope>
    <source>
        <strain evidence="3 4">Stock d4-2</strain>
    </source>
</reference>
<dbReference type="Gene3D" id="3.40.50.300">
    <property type="entry name" value="P-loop containing nucleotide triphosphate hydrolases"/>
    <property type="match status" value="1"/>
</dbReference>
<dbReference type="InParanoid" id="A0CRF2"/>
<keyword evidence="1" id="KW-0547">Nucleotide-binding</keyword>
<dbReference type="SUPFAM" id="SSF52540">
    <property type="entry name" value="P-loop containing nucleoside triphosphate hydrolases"/>
    <property type="match status" value="1"/>
</dbReference>
<accession>A0CRF2</accession>
<dbReference type="InterPro" id="IPR013641">
    <property type="entry name" value="KTI12/PSTK"/>
</dbReference>
<dbReference type="HOGENOM" id="CLU_1144436_0_0_1"/>
<dbReference type="PANTHER" id="PTHR20873:SF0">
    <property type="entry name" value="L-SERYL-TRNA(SEC) KINASE"/>
    <property type="match status" value="1"/>
</dbReference>
<dbReference type="Proteomes" id="UP000000600">
    <property type="component" value="Unassembled WGS sequence"/>
</dbReference>
<evidence type="ECO:0000313" key="4">
    <source>
        <dbReference type="Proteomes" id="UP000000600"/>
    </source>
</evidence>
<dbReference type="GO" id="GO:0016301">
    <property type="term" value="F:kinase activity"/>
    <property type="evidence" value="ECO:0000318"/>
    <property type="project" value="GO_Central"/>
</dbReference>
<evidence type="ECO:0008006" key="5">
    <source>
        <dbReference type="Google" id="ProtNLM"/>
    </source>
</evidence>
<evidence type="ECO:0000313" key="3">
    <source>
        <dbReference type="EMBL" id="CAK73369.1"/>
    </source>
</evidence>
<dbReference type="InterPro" id="IPR052648">
    <property type="entry name" value="Ser-tRNA(Sec)_kinase"/>
</dbReference>
<organism evidence="3 4">
    <name type="scientific">Paramecium tetraurelia</name>
    <dbReference type="NCBI Taxonomy" id="5888"/>
    <lineage>
        <taxon>Eukaryota</taxon>
        <taxon>Sar</taxon>
        <taxon>Alveolata</taxon>
        <taxon>Ciliophora</taxon>
        <taxon>Intramacronucleata</taxon>
        <taxon>Oligohymenophorea</taxon>
        <taxon>Peniculida</taxon>
        <taxon>Parameciidae</taxon>
        <taxon>Paramecium</taxon>
    </lineage>
</organism>
<dbReference type="EMBL" id="CT868152">
    <property type="protein sequence ID" value="CAK73369.1"/>
    <property type="molecule type" value="Genomic_DNA"/>
</dbReference>
<dbReference type="GO" id="GO:0000049">
    <property type="term" value="F:tRNA binding"/>
    <property type="evidence" value="ECO:0000318"/>
    <property type="project" value="GO_Central"/>
</dbReference>
<dbReference type="OMA" id="ICQKFKA"/>
<name>A0CRF2_PARTE</name>
<protein>
    <recommendedName>
        <fullName evidence="5">AAA+ ATPase domain-containing protein</fullName>
    </recommendedName>
</protein>
<dbReference type="Pfam" id="PF08433">
    <property type="entry name" value="KTI12"/>
    <property type="match status" value="1"/>
</dbReference>
<evidence type="ECO:0000256" key="2">
    <source>
        <dbReference type="ARBA" id="ARBA00022840"/>
    </source>
</evidence>
<dbReference type="KEGG" id="ptm:GSPATT00009684001"/>
<sequence>MKVIIIFGCPGSGKTTLSKLLNADIIIEADSLQQEHQFNPDDWKKSRFQVRQILEEYLQEKKFQTIIIDDDFLLMSQRKQILHICQKFKASYIEILINLNLQDLLNRNSTRDVKKKLNDEIVELLFNKFESKSLKNTIIIDSKYNTFELLNQQVIDMDIRHQNEYLNEDQIVNEKENQIKQNQENIVHQTDLEIRKLISTLCKQTGKQGNYDPKYLSLKKKLFLQSHLTENVEENVFLFLQTL</sequence>
<dbReference type="InterPro" id="IPR027417">
    <property type="entry name" value="P-loop_NTPase"/>
</dbReference>
<dbReference type="eggNOG" id="ENOG502T1VT">
    <property type="taxonomic scope" value="Eukaryota"/>
</dbReference>